<evidence type="ECO:0000313" key="3">
    <source>
        <dbReference type="Proteomes" id="UP000290106"/>
    </source>
</evidence>
<dbReference type="InterPro" id="IPR001279">
    <property type="entry name" value="Metallo-B-lactamas"/>
</dbReference>
<reference evidence="2 3" key="1">
    <citation type="submission" date="2019-01" db="EMBL/GenBank/DDBJ databases">
        <title>Blautia sp. nov. KGMB01111 isolated human feces.</title>
        <authorList>
            <person name="Park J.-E."/>
            <person name="Kim J.-S."/>
            <person name="Park S.-H."/>
        </authorList>
    </citation>
    <scope>NUCLEOTIDE SEQUENCE [LARGE SCALE GENOMIC DNA]</scope>
    <source>
        <strain evidence="2 3">KGMB01111</strain>
    </source>
</reference>
<dbReference type="OrthoDB" id="9781189at2"/>
<organism evidence="2 3">
    <name type="scientific">Blautia faecicola</name>
    <dbReference type="NCBI Taxonomy" id="2509240"/>
    <lineage>
        <taxon>Bacteria</taxon>
        <taxon>Bacillati</taxon>
        <taxon>Bacillota</taxon>
        <taxon>Clostridia</taxon>
        <taxon>Lachnospirales</taxon>
        <taxon>Lachnospiraceae</taxon>
        <taxon>Blautia</taxon>
    </lineage>
</organism>
<protein>
    <recommendedName>
        <fullName evidence="1">Metallo-beta-lactamase domain-containing protein</fullName>
    </recommendedName>
</protein>
<proteinExistence type="predicted"/>
<evidence type="ECO:0000313" key="2">
    <source>
        <dbReference type="EMBL" id="RXS76517.1"/>
    </source>
</evidence>
<dbReference type="Proteomes" id="UP000290106">
    <property type="component" value="Unassembled WGS sequence"/>
</dbReference>
<feature type="domain" description="Metallo-beta-lactamase" evidence="1">
    <location>
        <begin position="47"/>
        <end position="240"/>
    </location>
</feature>
<name>A0A4Q1RL22_9FIRM</name>
<dbReference type="EMBL" id="SDKC01000001">
    <property type="protein sequence ID" value="RXS76517.1"/>
    <property type="molecule type" value="Genomic_DNA"/>
</dbReference>
<sequence length="287" mass="33202">MKLTFLGTGAGETYPGYWCECPHCTYARKHRGKNLRTNSSMVIDEELLIDMGPSCFDNAARFGVNLSKLKTLLVTHPHEDHLYPQHLRWRNTDESLLPLTYVEKMRHGGPRFTDIPQLNIYGNSFVMETLRKSLDDMEELKINLHEIREGKEEKTDGYRILPVRGNHGSQRGFSHSYIIQKDGKTLLYALDSGSYDEDQFALIQEYQYDAVIMEGTTGLNEQYGGHMCLMNNIRIRDRLKENKCLRENSRFLLTHLSPHWCPPHDWYESIVASEGLELAYDGLQIEI</sequence>
<dbReference type="RefSeq" id="WP_118618961.1">
    <property type="nucleotide sequence ID" value="NZ_SDKC01000001.1"/>
</dbReference>
<dbReference type="PANTHER" id="PTHR42663">
    <property type="entry name" value="HYDROLASE C777.06C-RELATED-RELATED"/>
    <property type="match status" value="1"/>
</dbReference>
<dbReference type="InterPro" id="IPR036866">
    <property type="entry name" value="RibonucZ/Hydroxyglut_hydro"/>
</dbReference>
<dbReference type="SUPFAM" id="SSF56281">
    <property type="entry name" value="Metallo-hydrolase/oxidoreductase"/>
    <property type="match status" value="1"/>
</dbReference>
<dbReference type="AlphaFoldDB" id="A0A4Q1RL22"/>
<dbReference type="Pfam" id="PF12706">
    <property type="entry name" value="Lactamase_B_2"/>
    <property type="match status" value="1"/>
</dbReference>
<dbReference type="Gene3D" id="3.60.15.10">
    <property type="entry name" value="Ribonuclease Z/Hydroxyacylglutathione hydrolase-like"/>
    <property type="match status" value="1"/>
</dbReference>
<keyword evidence="3" id="KW-1185">Reference proteome</keyword>
<evidence type="ECO:0000259" key="1">
    <source>
        <dbReference type="Pfam" id="PF12706"/>
    </source>
</evidence>
<gene>
    <name evidence="2" type="ORF">ETP43_15765</name>
</gene>
<comment type="caution">
    <text evidence="2">The sequence shown here is derived from an EMBL/GenBank/DDBJ whole genome shotgun (WGS) entry which is preliminary data.</text>
</comment>
<accession>A0A4Q1RL22</accession>
<dbReference type="PANTHER" id="PTHR42663:SF6">
    <property type="entry name" value="HYDROLASE C777.06C-RELATED"/>
    <property type="match status" value="1"/>
</dbReference>